<dbReference type="Pfam" id="PF03050">
    <property type="entry name" value="DDE_Tnp_IS66"/>
    <property type="match status" value="1"/>
</dbReference>
<dbReference type="InterPro" id="IPR052344">
    <property type="entry name" value="Transposase-related"/>
</dbReference>
<organism evidence="2 3">
    <name type="scientific">Vagococcus silagei</name>
    <dbReference type="NCBI Taxonomy" id="2508885"/>
    <lineage>
        <taxon>Bacteria</taxon>
        <taxon>Bacillati</taxon>
        <taxon>Bacillota</taxon>
        <taxon>Bacilli</taxon>
        <taxon>Lactobacillales</taxon>
        <taxon>Enterococcaceae</taxon>
        <taxon>Vagococcus</taxon>
    </lineage>
</organism>
<dbReference type="EMBL" id="SDGV01000010">
    <property type="protein sequence ID" value="THB61580.1"/>
    <property type="molecule type" value="Genomic_DNA"/>
</dbReference>
<dbReference type="PANTHER" id="PTHR33678:SF1">
    <property type="entry name" value="BLL1576 PROTEIN"/>
    <property type="match status" value="1"/>
</dbReference>
<evidence type="ECO:0000259" key="1">
    <source>
        <dbReference type="Pfam" id="PF03050"/>
    </source>
</evidence>
<feature type="domain" description="Transposase IS66 central" evidence="1">
    <location>
        <begin position="36"/>
        <end position="286"/>
    </location>
</feature>
<dbReference type="Proteomes" id="UP000310506">
    <property type="component" value="Unassembled WGS sequence"/>
</dbReference>
<dbReference type="InterPro" id="IPR004291">
    <property type="entry name" value="Transposase_IS66_central"/>
</dbReference>
<name>A0A4S3B6M6_9ENTE</name>
<comment type="caution">
    <text evidence="2">The sequence shown here is derived from an EMBL/GenBank/DDBJ whole genome shotgun (WGS) entry which is preliminary data.</text>
</comment>
<dbReference type="PANTHER" id="PTHR33678">
    <property type="entry name" value="BLL1576 PROTEIN"/>
    <property type="match status" value="1"/>
</dbReference>
<proteinExistence type="predicted"/>
<evidence type="ECO:0000313" key="3">
    <source>
        <dbReference type="Proteomes" id="UP000310506"/>
    </source>
</evidence>
<protein>
    <submittedName>
        <fullName evidence="2">IS66 family transposase</fullName>
    </submittedName>
</protein>
<evidence type="ECO:0000313" key="2">
    <source>
        <dbReference type="EMBL" id="THB61580.1"/>
    </source>
</evidence>
<reference evidence="2 3" key="1">
    <citation type="submission" date="2019-01" db="EMBL/GenBank/DDBJ databases">
        <title>Vagococcus silagei sp. nov. isolated from brewer's grain.</title>
        <authorList>
            <person name="Guu J.-R."/>
        </authorList>
    </citation>
    <scope>NUCLEOTIDE SEQUENCE [LARGE SCALE GENOMIC DNA]</scope>
    <source>
        <strain evidence="2 3">2B-2</strain>
    </source>
</reference>
<accession>A0A4S3B6M6</accession>
<keyword evidence="3" id="KW-1185">Reference proteome</keyword>
<dbReference type="NCBIfam" id="NF033517">
    <property type="entry name" value="transpos_IS66"/>
    <property type="match status" value="1"/>
</dbReference>
<gene>
    <name evidence="2" type="ORF">ESZ54_03755</name>
</gene>
<dbReference type="AlphaFoldDB" id="A0A4S3B6M6"/>
<sequence length="291" mass="33928">MLFFYFAVVVLIVLRLCIGIKMALFYCINDLNRASFSGQEKEWQQYEINVSRKTMANWIICSSQSWLEPIYERFRLELNKQDAINADETPYQTLNRPDGRPASSDARIWLFQTNKNSPRPISYYHSSLTRARSNIDEVLSVYDCYLHCDGYSAYQNMPNLKVVACWAHVRRKFFEAGDERGMAAIGKNYCDQLFALEQQFKKLSADARKAYRQLKSKPLLDEFWEWIGSFPVIAKSKLGRAIAYAQNLKDELMTFLDDGNLVISNNLAERQIRPLTIGRKNFMFSTKYSWS</sequence>